<accession>A0A0F9CTY4</accession>
<dbReference type="AlphaFoldDB" id="A0A0F9CTY4"/>
<evidence type="ECO:0000313" key="1">
    <source>
        <dbReference type="EMBL" id="KKL52674.1"/>
    </source>
</evidence>
<proteinExistence type="predicted"/>
<organism evidence="1">
    <name type="scientific">marine sediment metagenome</name>
    <dbReference type="NCBI Taxonomy" id="412755"/>
    <lineage>
        <taxon>unclassified sequences</taxon>
        <taxon>metagenomes</taxon>
        <taxon>ecological metagenomes</taxon>
    </lineage>
</organism>
<name>A0A0F9CTY4_9ZZZZ</name>
<gene>
    <name evidence="1" type="ORF">LCGC14_2283060</name>
</gene>
<reference evidence="1" key="1">
    <citation type="journal article" date="2015" name="Nature">
        <title>Complex archaea that bridge the gap between prokaryotes and eukaryotes.</title>
        <authorList>
            <person name="Spang A."/>
            <person name="Saw J.H."/>
            <person name="Jorgensen S.L."/>
            <person name="Zaremba-Niedzwiedzka K."/>
            <person name="Martijn J."/>
            <person name="Lind A.E."/>
            <person name="van Eijk R."/>
            <person name="Schleper C."/>
            <person name="Guy L."/>
            <person name="Ettema T.J."/>
        </authorList>
    </citation>
    <scope>NUCLEOTIDE SEQUENCE</scope>
</reference>
<dbReference type="EMBL" id="LAZR01031809">
    <property type="protein sequence ID" value="KKL52674.1"/>
    <property type="molecule type" value="Genomic_DNA"/>
</dbReference>
<protein>
    <submittedName>
        <fullName evidence="1">Uncharacterized protein</fullName>
    </submittedName>
</protein>
<sequence length="25" mass="2441">PGAAYTLGGYPTKAEATDATIALST</sequence>
<comment type="caution">
    <text evidence="1">The sequence shown here is derived from an EMBL/GenBank/DDBJ whole genome shotgun (WGS) entry which is preliminary data.</text>
</comment>
<feature type="non-terminal residue" evidence="1">
    <location>
        <position position="1"/>
    </location>
</feature>